<name>A0A7L0GE61_HERCA</name>
<dbReference type="InterPro" id="IPR000086">
    <property type="entry name" value="NUDIX_hydrolase_dom"/>
</dbReference>
<dbReference type="Pfam" id="PF00730">
    <property type="entry name" value="HhH-GPD"/>
    <property type="match status" value="1"/>
</dbReference>
<dbReference type="SUPFAM" id="SSF48150">
    <property type="entry name" value="DNA-glycosylase"/>
    <property type="match status" value="1"/>
</dbReference>
<keyword evidence="9 18" id="KW-0227">DNA damage</keyword>
<dbReference type="SMART" id="SM00478">
    <property type="entry name" value="ENDO3c"/>
    <property type="match status" value="1"/>
</dbReference>
<evidence type="ECO:0000313" key="20">
    <source>
        <dbReference type="EMBL" id="NXK06361.1"/>
    </source>
</evidence>
<keyword evidence="15" id="KW-0539">Nucleus</keyword>
<dbReference type="InterPro" id="IPR029119">
    <property type="entry name" value="MutY_C"/>
</dbReference>
<proteinExistence type="inferred from homology"/>
<comment type="function">
    <text evidence="18">Adenine glycosylase active on G-A mispairs.</text>
</comment>
<evidence type="ECO:0000256" key="7">
    <source>
        <dbReference type="ARBA" id="ARBA00022485"/>
    </source>
</evidence>
<gene>
    <name evidence="20" type="primary">Mutyh</name>
    <name evidence="20" type="ORF">HERCAC_R07589</name>
</gene>
<reference evidence="20 21" key="1">
    <citation type="submission" date="2019-09" db="EMBL/GenBank/DDBJ databases">
        <title>Bird 10,000 Genomes (B10K) Project - Family phase.</title>
        <authorList>
            <person name="Zhang G."/>
        </authorList>
    </citation>
    <scope>NUCLEOTIDE SEQUENCE [LARGE SCALE GENOMIC DNA]</scope>
    <source>
        <strain evidence="20">B10K-DU-005-78</strain>
        <tissue evidence="20">Mixed tissue sample</tissue>
    </source>
</reference>
<evidence type="ECO:0000256" key="17">
    <source>
        <dbReference type="ARBA" id="ARBA00058024"/>
    </source>
</evidence>
<comment type="subcellular location">
    <subcellularLocation>
        <location evidence="3">Mitochondrion</location>
    </subcellularLocation>
    <subcellularLocation>
        <location evidence="2">Nucleus</location>
    </subcellularLocation>
</comment>
<feature type="non-terminal residue" evidence="20">
    <location>
        <position position="416"/>
    </location>
</feature>
<dbReference type="Pfam" id="PF14815">
    <property type="entry name" value="NUDIX_4"/>
    <property type="match status" value="1"/>
</dbReference>
<comment type="cofactor">
    <cofactor evidence="18">
        <name>[4Fe-4S] cluster</name>
        <dbReference type="ChEBI" id="CHEBI:49883"/>
    </cofactor>
    <text evidence="18">Binds 1 [4Fe-4S] cluster.</text>
</comment>
<evidence type="ECO:0000256" key="1">
    <source>
        <dbReference type="ARBA" id="ARBA00000843"/>
    </source>
</evidence>
<evidence type="ECO:0000256" key="5">
    <source>
        <dbReference type="ARBA" id="ARBA00012045"/>
    </source>
</evidence>
<dbReference type="PANTHER" id="PTHR42944:SF1">
    <property type="entry name" value="ADENINE DNA GLYCOSYLASE"/>
    <property type="match status" value="1"/>
</dbReference>
<dbReference type="InterPro" id="IPR044298">
    <property type="entry name" value="MIG/MutY"/>
</dbReference>
<dbReference type="Proteomes" id="UP000555649">
    <property type="component" value="Unassembled WGS sequence"/>
</dbReference>
<accession>A0A7L0GE61</accession>
<evidence type="ECO:0000256" key="3">
    <source>
        <dbReference type="ARBA" id="ARBA00004173"/>
    </source>
</evidence>
<evidence type="ECO:0000256" key="2">
    <source>
        <dbReference type="ARBA" id="ARBA00004123"/>
    </source>
</evidence>
<keyword evidence="13" id="KW-0496">Mitochondrion</keyword>
<evidence type="ECO:0000256" key="8">
    <source>
        <dbReference type="ARBA" id="ARBA00022723"/>
    </source>
</evidence>
<dbReference type="FunFam" id="1.10.1670.10:FF:000002">
    <property type="entry name" value="Adenine DNA glycosylase"/>
    <property type="match status" value="1"/>
</dbReference>
<evidence type="ECO:0000256" key="12">
    <source>
        <dbReference type="ARBA" id="ARBA00023014"/>
    </source>
</evidence>
<dbReference type="InterPro" id="IPR000445">
    <property type="entry name" value="HhH_motif"/>
</dbReference>
<dbReference type="GO" id="GO:0005634">
    <property type="term" value="C:nucleus"/>
    <property type="evidence" value="ECO:0007669"/>
    <property type="project" value="UniProtKB-SubCell"/>
</dbReference>
<evidence type="ECO:0000256" key="15">
    <source>
        <dbReference type="ARBA" id="ARBA00023242"/>
    </source>
</evidence>
<dbReference type="AlphaFoldDB" id="A0A7L0GE61"/>
<evidence type="ECO:0000256" key="13">
    <source>
        <dbReference type="ARBA" id="ARBA00023128"/>
    </source>
</evidence>
<dbReference type="SUPFAM" id="SSF55811">
    <property type="entry name" value="Nudix"/>
    <property type="match status" value="1"/>
</dbReference>
<evidence type="ECO:0000256" key="18">
    <source>
        <dbReference type="RuleBase" id="RU365096"/>
    </source>
</evidence>
<dbReference type="Pfam" id="PF00633">
    <property type="entry name" value="HHH"/>
    <property type="match status" value="1"/>
</dbReference>
<dbReference type="PANTHER" id="PTHR42944">
    <property type="entry name" value="ADENINE DNA GLYCOSYLASE"/>
    <property type="match status" value="1"/>
</dbReference>
<dbReference type="Gene3D" id="1.10.1670.10">
    <property type="entry name" value="Helix-hairpin-Helix base-excision DNA repair enzymes (C-terminal)"/>
    <property type="match status" value="1"/>
</dbReference>
<dbReference type="CDD" id="cd00056">
    <property type="entry name" value="ENDO3c"/>
    <property type="match status" value="1"/>
</dbReference>
<dbReference type="GO" id="GO:0000701">
    <property type="term" value="F:purine-specific mismatch base pair DNA N-glycosylase activity"/>
    <property type="evidence" value="ECO:0007669"/>
    <property type="project" value="UniProtKB-EC"/>
</dbReference>
<protein>
    <recommendedName>
        <fullName evidence="6 18">Adenine DNA glycosylase</fullName>
        <ecNumber evidence="5 18">3.2.2.31</ecNumber>
    </recommendedName>
</protein>
<organism evidence="20 21">
    <name type="scientific">Herpetotheres cachinnans</name>
    <name type="common">Laughing falcon</name>
    <name type="synonym">Falco cachinnans</name>
    <dbReference type="NCBI Taxonomy" id="56343"/>
    <lineage>
        <taxon>Eukaryota</taxon>
        <taxon>Metazoa</taxon>
        <taxon>Chordata</taxon>
        <taxon>Craniata</taxon>
        <taxon>Vertebrata</taxon>
        <taxon>Euteleostomi</taxon>
        <taxon>Archelosauria</taxon>
        <taxon>Archosauria</taxon>
        <taxon>Dinosauria</taxon>
        <taxon>Saurischia</taxon>
        <taxon>Theropoda</taxon>
        <taxon>Coelurosauria</taxon>
        <taxon>Aves</taxon>
        <taxon>Neognathae</taxon>
        <taxon>Neoaves</taxon>
        <taxon>Telluraves</taxon>
        <taxon>Australaves</taxon>
        <taxon>Falconiformes</taxon>
        <taxon>Falconidae</taxon>
        <taxon>Herpetotheres</taxon>
    </lineage>
</organism>
<evidence type="ECO:0000256" key="14">
    <source>
        <dbReference type="ARBA" id="ARBA00023204"/>
    </source>
</evidence>
<evidence type="ECO:0000256" key="6">
    <source>
        <dbReference type="ARBA" id="ARBA00022023"/>
    </source>
</evidence>
<dbReference type="FunFam" id="1.10.340.30:FF:000002">
    <property type="entry name" value="Adenine DNA glycosylase"/>
    <property type="match status" value="1"/>
</dbReference>
<sequence length="416" mass="45944">APAPLPARHLFSDPAEIEALRGNLLAWYDKCKRHLPWRTLAATEPDTDRRAYAVWVSEIMLQQTQVATVIDYYNRWMQRWPTLQALAQASLEEVNELWAGLGYYSRGKRLQEAAKKVVSELAGQMPRTAEDLQKLLPGVGRYTAGAIASISYSQATGVVDGNVIRVLCRLRCIGADSSSPAVIDQLWDMANALVDRSRPGDFNQALMELGATVCVPKAPLCGECPVKQHCRARHRKLFGKPTPVPDVEDCGKRVGGCPLCPPATEPWDSSLGVTNFPRKAAKKQPREARTATCVLERRGCHGAPEYLIVQRPSSGLLAGLWEFPSLPLAQGLQEEKQREALADHLQAWMGQPVEARGLQLIGEVVHIFSHIHQTYVVYSLPLDGDVTLDPASSPSRWVTEEEFHTSAVSTAMKKVL</sequence>
<dbReference type="GO" id="GO:0051539">
    <property type="term" value="F:4 iron, 4 sulfur cluster binding"/>
    <property type="evidence" value="ECO:0007669"/>
    <property type="project" value="UniProtKB-UniRule"/>
</dbReference>
<dbReference type="InterPro" id="IPR003265">
    <property type="entry name" value="HhH-GPD_domain"/>
</dbReference>
<dbReference type="GO" id="GO:0046872">
    <property type="term" value="F:metal ion binding"/>
    <property type="evidence" value="ECO:0007669"/>
    <property type="project" value="UniProtKB-UniRule"/>
</dbReference>
<keyword evidence="12" id="KW-0411">Iron-sulfur</keyword>
<evidence type="ECO:0000256" key="10">
    <source>
        <dbReference type="ARBA" id="ARBA00022801"/>
    </source>
</evidence>
<dbReference type="CDD" id="cd03431">
    <property type="entry name" value="NUDIX_DNA_Glycosylase_C-MutY"/>
    <property type="match status" value="1"/>
</dbReference>
<comment type="catalytic activity">
    <reaction evidence="1 18">
        <text>Hydrolyzes free adenine bases from 7,8-dihydro-8-oxoguanine:adenine mismatched double-stranded DNA, leaving an apurinic site.</text>
        <dbReference type="EC" id="3.2.2.31"/>
    </reaction>
</comment>
<dbReference type="GO" id="GO:0032357">
    <property type="term" value="F:oxidized purine DNA binding"/>
    <property type="evidence" value="ECO:0007669"/>
    <property type="project" value="TreeGrafter"/>
</dbReference>
<dbReference type="SMART" id="SM00525">
    <property type="entry name" value="FES"/>
    <property type="match status" value="1"/>
</dbReference>
<dbReference type="Gene3D" id="3.90.79.10">
    <property type="entry name" value="Nucleoside Triphosphate Pyrophosphohydrolase"/>
    <property type="match status" value="1"/>
</dbReference>
<feature type="non-terminal residue" evidence="20">
    <location>
        <position position="1"/>
    </location>
</feature>
<dbReference type="FunFam" id="3.90.79.10:FF:000026">
    <property type="entry name" value="Adenine DNA glycosylase"/>
    <property type="match status" value="1"/>
</dbReference>
<dbReference type="InterPro" id="IPR011257">
    <property type="entry name" value="DNA_glycosylase"/>
</dbReference>
<comment type="similarity">
    <text evidence="4 18">Belongs to the Nth/MutY family.</text>
</comment>
<dbReference type="GO" id="GO:0035485">
    <property type="term" value="F:adenine/guanine mispair binding"/>
    <property type="evidence" value="ECO:0007669"/>
    <property type="project" value="TreeGrafter"/>
</dbReference>
<keyword evidence="8" id="KW-0479">Metal-binding</keyword>
<comment type="caution">
    <text evidence="20">The sequence shown here is derived from an EMBL/GenBank/DDBJ whole genome shotgun (WGS) entry which is preliminary data.</text>
</comment>
<evidence type="ECO:0000256" key="4">
    <source>
        <dbReference type="ARBA" id="ARBA00008343"/>
    </source>
</evidence>
<dbReference type="InterPro" id="IPR015797">
    <property type="entry name" value="NUDIX_hydrolase-like_dom_sf"/>
</dbReference>
<dbReference type="InterPro" id="IPR003651">
    <property type="entry name" value="Endonuclease3_FeS-loop_motif"/>
</dbReference>
<keyword evidence="10" id="KW-0378">Hydrolase</keyword>
<dbReference type="GO" id="GO:0006284">
    <property type="term" value="P:base-excision repair"/>
    <property type="evidence" value="ECO:0007669"/>
    <property type="project" value="UniProtKB-UniRule"/>
</dbReference>
<dbReference type="GO" id="GO:0005739">
    <property type="term" value="C:mitochondrion"/>
    <property type="evidence" value="ECO:0007669"/>
    <property type="project" value="UniProtKB-SubCell"/>
</dbReference>
<keyword evidence="14" id="KW-0234">DNA repair</keyword>
<dbReference type="GO" id="GO:0034039">
    <property type="term" value="F:8-oxo-7,8-dihydroguanine DNA N-glycosylase activity"/>
    <property type="evidence" value="ECO:0007669"/>
    <property type="project" value="TreeGrafter"/>
</dbReference>
<keyword evidence="11 18" id="KW-0408">Iron</keyword>
<dbReference type="EC" id="3.2.2.31" evidence="5 18"/>
<dbReference type="PROSITE" id="PS51462">
    <property type="entry name" value="NUDIX"/>
    <property type="match status" value="1"/>
</dbReference>
<dbReference type="Gene3D" id="1.10.340.30">
    <property type="entry name" value="Hypothetical protein, domain 2"/>
    <property type="match status" value="1"/>
</dbReference>
<feature type="domain" description="Nudix hydrolase" evidence="19">
    <location>
        <begin position="285"/>
        <end position="416"/>
    </location>
</feature>
<keyword evidence="16 18" id="KW-0326">Glycosidase</keyword>
<evidence type="ECO:0000256" key="16">
    <source>
        <dbReference type="ARBA" id="ARBA00023295"/>
    </source>
</evidence>
<evidence type="ECO:0000259" key="19">
    <source>
        <dbReference type="PROSITE" id="PS51462"/>
    </source>
</evidence>
<keyword evidence="21" id="KW-1185">Reference proteome</keyword>
<evidence type="ECO:0000256" key="9">
    <source>
        <dbReference type="ARBA" id="ARBA00022763"/>
    </source>
</evidence>
<evidence type="ECO:0000313" key="21">
    <source>
        <dbReference type="Proteomes" id="UP000555649"/>
    </source>
</evidence>
<comment type="function">
    <text evidence="17">Involved in oxidative DNA damage repair. Initiates repair of A*oxoG to C*G by removing the inappropriately paired adenine base from the DNA backbone. Possesses both adenine and 2-OH-A DNA glycosylase activities.</text>
</comment>
<dbReference type="GO" id="GO:0006298">
    <property type="term" value="P:mismatch repair"/>
    <property type="evidence" value="ECO:0007669"/>
    <property type="project" value="TreeGrafter"/>
</dbReference>
<evidence type="ECO:0000256" key="11">
    <source>
        <dbReference type="ARBA" id="ARBA00023004"/>
    </source>
</evidence>
<dbReference type="InterPro" id="IPR023170">
    <property type="entry name" value="HhH_base_excis_C"/>
</dbReference>
<dbReference type="EMBL" id="VXAJ01000140">
    <property type="protein sequence ID" value="NXK06361.1"/>
    <property type="molecule type" value="Genomic_DNA"/>
</dbReference>
<keyword evidence="7" id="KW-0004">4Fe-4S</keyword>